<dbReference type="SUPFAM" id="SSF48208">
    <property type="entry name" value="Six-hairpin glycosidases"/>
    <property type="match status" value="1"/>
</dbReference>
<sequence length="246" mass="27035">MGDPELDHQCWERPEAIRGIRPLTQANTSFPGTEVAAETAAMASASLVFKKIDKSYSNLLLEHAQQLFSFADAYRAKDLSCLKHVAELNGQQFADWGNPSWFSWDDKHPGTQQKGMPSEENLDLQMYRKTSEAIMCELLPDSPTATTSRTKGGLPRFQLYIAMDNSTVQLICAILAFHRGASIPADANTTCKDGLTWLESINSNPNVAVRAVLGGPFLNETCVDSRNNWMQAEPTTVLSLPVSSPA</sequence>
<keyword evidence="11" id="KW-1185">Reference proteome</keyword>
<dbReference type="EC" id="3.2.1.4" evidence="3"/>
<evidence type="ECO:0000256" key="1">
    <source>
        <dbReference type="ARBA" id="ARBA00000966"/>
    </source>
</evidence>
<keyword evidence="7" id="KW-0326">Glycosidase</keyword>
<keyword evidence="4" id="KW-0378">Hydrolase</keyword>
<dbReference type="Pfam" id="PF00759">
    <property type="entry name" value="Glyco_hydro_9"/>
    <property type="match status" value="1"/>
</dbReference>
<dbReference type="EMBL" id="JAPFFJ010000013">
    <property type="protein sequence ID" value="KAJ6413224.1"/>
    <property type="molecule type" value="Genomic_DNA"/>
</dbReference>
<gene>
    <name evidence="10" type="ORF">OIU84_006093</name>
</gene>
<dbReference type="InterPro" id="IPR008928">
    <property type="entry name" value="6-hairpin_glycosidase_sf"/>
</dbReference>
<dbReference type="GO" id="GO:0030245">
    <property type="term" value="P:cellulose catabolic process"/>
    <property type="evidence" value="ECO:0007669"/>
    <property type="project" value="UniProtKB-KW"/>
</dbReference>
<evidence type="ECO:0000256" key="8">
    <source>
        <dbReference type="ARBA" id="ARBA00023326"/>
    </source>
</evidence>
<organism evidence="10 11">
    <name type="scientific">Salix udensis</name>
    <dbReference type="NCBI Taxonomy" id="889485"/>
    <lineage>
        <taxon>Eukaryota</taxon>
        <taxon>Viridiplantae</taxon>
        <taxon>Streptophyta</taxon>
        <taxon>Embryophyta</taxon>
        <taxon>Tracheophyta</taxon>
        <taxon>Spermatophyta</taxon>
        <taxon>Magnoliopsida</taxon>
        <taxon>eudicotyledons</taxon>
        <taxon>Gunneridae</taxon>
        <taxon>Pentapetalae</taxon>
        <taxon>rosids</taxon>
        <taxon>fabids</taxon>
        <taxon>Malpighiales</taxon>
        <taxon>Salicaceae</taxon>
        <taxon>Saliceae</taxon>
        <taxon>Salix</taxon>
    </lineage>
</organism>
<evidence type="ECO:0000313" key="10">
    <source>
        <dbReference type="EMBL" id="KAJ6413224.1"/>
    </source>
</evidence>
<dbReference type="Gene3D" id="1.50.10.10">
    <property type="match status" value="2"/>
</dbReference>
<evidence type="ECO:0000256" key="3">
    <source>
        <dbReference type="ARBA" id="ARBA00012601"/>
    </source>
</evidence>
<reference evidence="10 11" key="1">
    <citation type="journal article" date="2023" name="Int. J. Mol. Sci.">
        <title>De Novo Assembly and Annotation of 11 Diverse Shrub Willow (Salix) Genomes Reveals Novel Gene Organization in Sex-Linked Regions.</title>
        <authorList>
            <person name="Hyden B."/>
            <person name="Feng K."/>
            <person name="Yates T.B."/>
            <person name="Jawdy S."/>
            <person name="Cereghino C."/>
            <person name="Smart L.B."/>
            <person name="Muchero W."/>
        </authorList>
    </citation>
    <scope>NUCLEOTIDE SEQUENCE [LARGE SCALE GENOMIC DNA]</scope>
    <source>
        <tissue evidence="10">Shoot tip</tissue>
    </source>
</reference>
<dbReference type="Proteomes" id="UP001162972">
    <property type="component" value="Chromosome 5"/>
</dbReference>
<comment type="caution">
    <text evidence="10">The sequence shown here is derived from an EMBL/GenBank/DDBJ whole genome shotgun (WGS) entry which is preliminary data.</text>
</comment>
<dbReference type="InterPro" id="IPR001701">
    <property type="entry name" value="Glyco_hydro_9"/>
</dbReference>
<comment type="similarity">
    <text evidence="2">Belongs to the glycosyl hydrolase 9 (cellulase E) family.</text>
</comment>
<comment type="catalytic activity">
    <reaction evidence="1">
        <text>Endohydrolysis of (1-&gt;4)-beta-D-glucosidic linkages in cellulose, lichenin and cereal beta-D-glucans.</text>
        <dbReference type="EC" id="3.2.1.4"/>
    </reaction>
</comment>
<evidence type="ECO:0000256" key="7">
    <source>
        <dbReference type="ARBA" id="ARBA00023295"/>
    </source>
</evidence>
<evidence type="ECO:0000256" key="2">
    <source>
        <dbReference type="ARBA" id="ARBA00007072"/>
    </source>
</evidence>
<evidence type="ECO:0000313" key="11">
    <source>
        <dbReference type="Proteomes" id="UP001162972"/>
    </source>
</evidence>
<keyword evidence="6" id="KW-0119">Carbohydrate metabolism</keyword>
<proteinExistence type="inferred from homology"/>
<name>A0AAD6JZY5_9ROSI</name>
<evidence type="ECO:0000256" key="5">
    <source>
        <dbReference type="ARBA" id="ARBA00023001"/>
    </source>
</evidence>
<evidence type="ECO:0000259" key="9">
    <source>
        <dbReference type="Pfam" id="PF00759"/>
    </source>
</evidence>
<evidence type="ECO:0000256" key="4">
    <source>
        <dbReference type="ARBA" id="ARBA00022801"/>
    </source>
</evidence>
<evidence type="ECO:0000256" key="6">
    <source>
        <dbReference type="ARBA" id="ARBA00023277"/>
    </source>
</evidence>
<dbReference type="GO" id="GO:0008810">
    <property type="term" value="F:cellulase activity"/>
    <property type="evidence" value="ECO:0007669"/>
    <property type="project" value="UniProtKB-EC"/>
</dbReference>
<protein>
    <recommendedName>
        <fullName evidence="3">cellulase</fullName>
        <ecNumber evidence="3">3.2.1.4</ecNumber>
    </recommendedName>
</protein>
<dbReference type="InterPro" id="IPR012341">
    <property type="entry name" value="6hp_glycosidase-like_sf"/>
</dbReference>
<feature type="domain" description="Glycoside hydrolase family 9" evidence="9">
    <location>
        <begin position="2"/>
        <end position="77"/>
    </location>
</feature>
<dbReference type="PANTHER" id="PTHR22298">
    <property type="entry name" value="ENDO-1,4-BETA-GLUCANASE"/>
    <property type="match status" value="1"/>
</dbReference>
<accession>A0AAD6JZY5</accession>
<dbReference type="AlphaFoldDB" id="A0AAD6JZY5"/>
<keyword evidence="5" id="KW-0136">Cellulose degradation</keyword>
<keyword evidence="8" id="KW-0624">Polysaccharide degradation</keyword>